<organism evidence="2 3">
    <name type="scientific">Anas platyrhynchos</name>
    <name type="common">Mallard</name>
    <name type="synonym">Anas boschas</name>
    <dbReference type="NCBI Taxonomy" id="8839"/>
    <lineage>
        <taxon>Eukaryota</taxon>
        <taxon>Metazoa</taxon>
        <taxon>Chordata</taxon>
        <taxon>Craniata</taxon>
        <taxon>Vertebrata</taxon>
        <taxon>Euteleostomi</taxon>
        <taxon>Archelosauria</taxon>
        <taxon>Archosauria</taxon>
        <taxon>Dinosauria</taxon>
        <taxon>Saurischia</taxon>
        <taxon>Theropoda</taxon>
        <taxon>Coelurosauria</taxon>
        <taxon>Aves</taxon>
        <taxon>Neognathae</taxon>
        <taxon>Galloanserae</taxon>
        <taxon>Anseriformes</taxon>
        <taxon>Anatidae</taxon>
        <taxon>Anatinae</taxon>
        <taxon>Anas</taxon>
    </lineage>
</organism>
<dbReference type="Proteomes" id="UP000296049">
    <property type="component" value="Unassembled WGS sequence"/>
</dbReference>
<keyword evidence="3" id="KW-1185">Reference proteome</keyword>
<dbReference type="EMBL" id="KB743493">
    <property type="protein sequence ID" value="EOA98450.1"/>
    <property type="molecule type" value="Genomic_DNA"/>
</dbReference>
<feature type="region of interest" description="Disordered" evidence="1">
    <location>
        <begin position="1"/>
        <end position="30"/>
    </location>
</feature>
<reference evidence="3" key="1">
    <citation type="journal article" date="2013" name="Nat. Genet.">
        <title>The duck genome and transcriptome provide insight into an avian influenza virus reservoir species.</title>
        <authorList>
            <person name="Huang Y."/>
            <person name="Li Y."/>
            <person name="Burt D.W."/>
            <person name="Chen H."/>
            <person name="Zhang Y."/>
            <person name="Qian W."/>
            <person name="Kim H."/>
            <person name="Gan S."/>
            <person name="Zhao Y."/>
            <person name="Li J."/>
            <person name="Yi K."/>
            <person name="Feng H."/>
            <person name="Zhu P."/>
            <person name="Li B."/>
            <person name="Liu Q."/>
            <person name="Fairley S."/>
            <person name="Magor K.E."/>
            <person name="Du Z."/>
            <person name="Hu X."/>
            <person name="Goodman L."/>
            <person name="Tafer H."/>
            <person name="Vignal A."/>
            <person name="Lee T."/>
            <person name="Kim K.W."/>
            <person name="Sheng Z."/>
            <person name="An Y."/>
            <person name="Searle S."/>
            <person name="Herrero J."/>
            <person name="Groenen M.A."/>
            <person name="Crooijmans R.P."/>
            <person name="Faraut T."/>
            <person name="Cai Q."/>
            <person name="Webster R.G."/>
            <person name="Aldridge J.R."/>
            <person name="Warren W.C."/>
            <person name="Bartschat S."/>
            <person name="Kehr S."/>
            <person name="Marz M."/>
            <person name="Stadler P.F."/>
            <person name="Smith J."/>
            <person name="Kraus R.H."/>
            <person name="Zhao Y."/>
            <person name="Ren L."/>
            <person name="Fei J."/>
            <person name="Morisson M."/>
            <person name="Kaiser P."/>
            <person name="Griffin D.K."/>
            <person name="Rao M."/>
            <person name="Pitel F."/>
            <person name="Wang J."/>
            <person name="Li N."/>
        </authorList>
    </citation>
    <scope>NUCLEOTIDE SEQUENCE [LARGE SCALE GENOMIC DNA]</scope>
</reference>
<sequence length="87" mass="9512">MHKRARVPDVASARSQPFGPAGTSCILQPGGRLSPHETVLCLSGERRDTLMSSTQPRPFLALLLDIPNSPTHTSMKENTHHCLSNPR</sequence>
<accession>R0JMA1</accession>
<evidence type="ECO:0000313" key="2">
    <source>
        <dbReference type="EMBL" id="EOA98450.1"/>
    </source>
</evidence>
<evidence type="ECO:0000256" key="1">
    <source>
        <dbReference type="SAM" id="MobiDB-lite"/>
    </source>
</evidence>
<dbReference type="AlphaFoldDB" id="R0JMA1"/>
<dbReference type="PROSITE" id="PS51257">
    <property type="entry name" value="PROKAR_LIPOPROTEIN"/>
    <property type="match status" value="1"/>
</dbReference>
<protein>
    <submittedName>
        <fullName evidence="2">Uncharacterized protein</fullName>
    </submittedName>
</protein>
<evidence type="ECO:0000313" key="3">
    <source>
        <dbReference type="Proteomes" id="UP000296049"/>
    </source>
</evidence>
<proteinExistence type="predicted"/>
<gene>
    <name evidence="2" type="ORF">Anapl_07618</name>
</gene>
<name>R0JMA1_ANAPL</name>